<evidence type="ECO:0000313" key="3">
    <source>
        <dbReference type="EMBL" id="PIL27869.1"/>
    </source>
</evidence>
<feature type="domain" description="Plant heme peroxidase family profile" evidence="2">
    <location>
        <begin position="26"/>
        <end position="234"/>
    </location>
</feature>
<protein>
    <recommendedName>
        <fullName evidence="2">Plant heme peroxidase family profile domain-containing protein</fullName>
    </recommendedName>
</protein>
<keyword evidence="4" id="KW-1185">Reference proteome</keyword>
<accession>A0A2G8S265</accession>
<dbReference type="AlphaFoldDB" id="A0A2G8S265"/>
<organism evidence="3 4">
    <name type="scientific">Ganoderma sinense ZZ0214-1</name>
    <dbReference type="NCBI Taxonomy" id="1077348"/>
    <lineage>
        <taxon>Eukaryota</taxon>
        <taxon>Fungi</taxon>
        <taxon>Dikarya</taxon>
        <taxon>Basidiomycota</taxon>
        <taxon>Agaricomycotina</taxon>
        <taxon>Agaricomycetes</taxon>
        <taxon>Polyporales</taxon>
        <taxon>Polyporaceae</taxon>
        <taxon>Ganoderma</taxon>
    </lineage>
</organism>
<name>A0A2G8S265_9APHY</name>
<feature type="chain" id="PRO_5013627731" description="Plant heme peroxidase family profile domain-containing protein" evidence="1">
    <location>
        <begin position="19"/>
        <end position="546"/>
    </location>
</feature>
<dbReference type="PROSITE" id="PS50873">
    <property type="entry name" value="PEROXIDASE_4"/>
    <property type="match status" value="1"/>
</dbReference>
<dbReference type="Proteomes" id="UP000230002">
    <property type="component" value="Unassembled WGS sequence"/>
</dbReference>
<evidence type="ECO:0000256" key="1">
    <source>
        <dbReference type="SAM" id="SignalP"/>
    </source>
</evidence>
<dbReference type="InterPro" id="IPR002016">
    <property type="entry name" value="Haem_peroxidase"/>
</dbReference>
<reference evidence="3 4" key="1">
    <citation type="journal article" date="2015" name="Sci. Rep.">
        <title>Chromosome-level genome map provides insights into diverse defense mechanisms in the medicinal fungus Ganoderma sinense.</title>
        <authorList>
            <person name="Zhu Y."/>
            <person name="Xu J."/>
            <person name="Sun C."/>
            <person name="Zhou S."/>
            <person name="Xu H."/>
            <person name="Nelson D.R."/>
            <person name="Qian J."/>
            <person name="Song J."/>
            <person name="Luo H."/>
            <person name="Xiang L."/>
            <person name="Li Y."/>
            <person name="Xu Z."/>
            <person name="Ji A."/>
            <person name="Wang L."/>
            <person name="Lu S."/>
            <person name="Hayward A."/>
            <person name="Sun W."/>
            <person name="Li X."/>
            <person name="Schwartz D.C."/>
            <person name="Wang Y."/>
            <person name="Chen S."/>
        </authorList>
    </citation>
    <scope>NUCLEOTIDE SEQUENCE [LARGE SCALE GENOMIC DNA]</scope>
    <source>
        <strain evidence="3 4">ZZ0214-1</strain>
    </source>
</reference>
<evidence type="ECO:0000313" key="4">
    <source>
        <dbReference type="Proteomes" id="UP000230002"/>
    </source>
</evidence>
<feature type="signal peptide" evidence="1">
    <location>
        <begin position="1"/>
        <end position="18"/>
    </location>
</feature>
<dbReference type="OrthoDB" id="73875at2759"/>
<dbReference type="GO" id="GO:0006979">
    <property type="term" value="P:response to oxidative stress"/>
    <property type="evidence" value="ECO:0007669"/>
    <property type="project" value="InterPro"/>
</dbReference>
<dbReference type="STRING" id="1077348.A0A2G8S265"/>
<dbReference type="GO" id="GO:0020037">
    <property type="term" value="F:heme binding"/>
    <property type="evidence" value="ECO:0007669"/>
    <property type="project" value="InterPro"/>
</dbReference>
<sequence>MTLPRILVATLLPAAALAANNWTEACHTGECQWDLHSTHASGTMLLSGSNSSISDLTPAGGWTIIDCNATAADQEIRVVCSDASKCDHLNLNGAENTVVRLPDDCSSEPFAVVTRVWNHTDQSIPASRRSLLERRGVPQRPVQGISLSTDFAAINVSQHGNITVSVVGSSTPGIASSAILSRQTTKTGSISLPDTTFETNLFNDSFSCPQSGDIPGFDGSIVVDLKGAVSGSLDYVVTYDTILSIPELSTVNLTVDFGAALDGTLSVNADLVGSFTTGEVALYTVSLPGLDFGSIFQLGPTFTIYGEADATLDTTLVMDVDLAYTISGGELVYPPPSSQAPGGIFSPGSSNIKLSANPNVTANATLVAHLIPTIAFGVSVLGYTSAIYLDLDAHAELDLALTGAAAGSVSTGLGGGNTTTTGTGTGGGCVDISTGLAVDVGADVDLVIFKIGENVTLFSHTWDLYKTCFGDDNANGKRGYYPGRSRRARASSAEVLGLGSEPVEDEGSRALARRTIVPRSGDGFACSTVLLGDLVSLVSEIVDAAR</sequence>
<gene>
    <name evidence="3" type="ORF">GSI_09991</name>
</gene>
<keyword evidence="1" id="KW-0732">Signal</keyword>
<dbReference type="GO" id="GO:0004601">
    <property type="term" value="F:peroxidase activity"/>
    <property type="evidence" value="ECO:0007669"/>
    <property type="project" value="InterPro"/>
</dbReference>
<proteinExistence type="predicted"/>
<comment type="caution">
    <text evidence="3">The sequence shown here is derived from an EMBL/GenBank/DDBJ whole genome shotgun (WGS) entry which is preliminary data.</text>
</comment>
<evidence type="ECO:0000259" key="2">
    <source>
        <dbReference type="PROSITE" id="PS50873"/>
    </source>
</evidence>
<dbReference type="EMBL" id="AYKW01000033">
    <property type="protein sequence ID" value="PIL27869.1"/>
    <property type="molecule type" value="Genomic_DNA"/>
</dbReference>